<dbReference type="Pfam" id="PF00300">
    <property type="entry name" value="His_Phos_1"/>
    <property type="match status" value="1"/>
</dbReference>
<protein>
    <submittedName>
        <fullName evidence="2">Uncharacterized protein</fullName>
    </submittedName>
</protein>
<dbReference type="PANTHER" id="PTHR16469:SF27">
    <property type="entry name" value="UBIQUITIN-ASSOCIATED AND SH3 DOMAIN-CONTAINING BA-RELATED"/>
    <property type="match status" value="1"/>
</dbReference>
<reference evidence="2" key="1">
    <citation type="submission" date="2022-11" db="UniProtKB">
        <authorList>
            <consortium name="WormBaseParasite"/>
        </authorList>
    </citation>
    <scope>IDENTIFICATION</scope>
</reference>
<sequence length="278" mass="31761">MGSLDTRRLIVCRHGERCDFCFSTHRFHWLDKAIDEAGRYQPFNLNLPRNLPKRRGGYDSFRHDTPLTEMGYLQAKLIGRAFRDREIKPHHVFVSPSLRCIQTAIGILKGMNENHTKLHIEPGLFEWMRFCRNVAPSWLTVDECLAAGYPVYQDYIPVVKETELNMNESLIDFYDRSHLVSKTLLSRYPTGNLLFVAHGATLDTCTRQLCGEAPRSNEEFFEIVQKTPYLSSIEARQTGAEQFEIIGTPVPPLAHSANAAYDSQYLTTPGYANNTDTL</sequence>
<evidence type="ECO:0000313" key="1">
    <source>
        <dbReference type="Proteomes" id="UP000887540"/>
    </source>
</evidence>
<dbReference type="PANTHER" id="PTHR16469">
    <property type="entry name" value="UBIQUITIN-ASSOCIATED AND SH3 DOMAIN-CONTAINING BA-RELATED"/>
    <property type="match status" value="1"/>
</dbReference>
<dbReference type="AlphaFoldDB" id="A0A914CTA0"/>
<dbReference type="GO" id="GO:0016791">
    <property type="term" value="F:phosphatase activity"/>
    <property type="evidence" value="ECO:0007669"/>
    <property type="project" value="UniProtKB-ARBA"/>
</dbReference>
<dbReference type="Proteomes" id="UP000887540">
    <property type="component" value="Unplaced"/>
</dbReference>
<organism evidence="1 2">
    <name type="scientific">Acrobeloides nanus</name>
    <dbReference type="NCBI Taxonomy" id="290746"/>
    <lineage>
        <taxon>Eukaryota</taxon>
        <taxon>Metazoa</taxon>
        <taxon>Ecdysozoa</taxon>
        <taxon>Nematoda</taxon>
        <taxon>Chromadorea</taxon>
        <taxon>Rhabditida</taxon>
        <taxon>Tylenchina</taxon>
        <taxon>Cephalobomorpha</taxon>
        <taxon>Cephaloboidea</taxon>
        <taxon>Cephalobidae</taxon>
        <taxon>Acrobeloides</taxon>
    </lineage>
</organism>
<dbReference type="InterPro" id="IPR013078">
    <property type="entry name" value="His_Pase_superF_clade-1"/>
</dbReference>
<dbReference type="SMART" id="SM00855">
    <property type="entry name" value="PGAM"/>
    <property type="match status" value="1"/>
</dbReference>
<evidence type="ECO:0000313" key="2">
    <source>
        <dbReference type="WBParaSite" id="ACRNAN_scaffold1438.g17418.t1"/>
    </source>
</evidence>
<accession>A0A914CTA0</accession>
<name>A0A914CTA0_9BILA</name>
<keyword evidence="1" id="KW-1185">Reference proteome</keyword>
<dbReference type="CDD" id="cd07067">
    <property type="entry name" value="HP_PGM_like"/>
    <property type="match status" value="1"/>
</dbReference>
<dbReference type="InterPro" id="IPR051710">
    <property type="entry name" value="Phosphatase_SH3-domain"/>
</dbReference>
<dbReference type="SUPFAM" id="SSF53254">
    <property type="entry name" value="Phosphoglycerate mutase-like"/>
    <property type="match status" value="1"/>
</dbReference>
<dbReference type="WBParaSite" id="ACRNAN_scaffold1438.g17418.t1">
    <property type="protein sequence ID" value="ACRNAN_scaffold1438.g17418.t1"/>
    <property type="gene ID" value="ACRNAN_scaffold1438.g17418"/>
</dbReference>
<dbReference type="InterPro" id="IPR029033">
    <property type="entry name" value="His_PPase_superfam"/>
</dbReference>
<dbReference type="Gene3D" id="3.40.50.1240">
    <property type="entry name" value="Phosphoglycerate mutase-like"/>
    <property type="match status" value="1"/>
</dbReference>
<proteinExistence type="predicted"/>